<dbReference type="SUPFAM" id="SSF52833">
    <property type="entry name" value="Thioredoxin-like"/>
    <property type="match status" value="1"/>
</dbReference>
<dbReference type="PANTHER" id="PTHR43640">
    <property type="entry name" value="OS07G0260300 PROTEIN"/>
    <property type="match status" value="1"/>
</dbReference>
<dbReference type="InterPro" id="IPR047262">
    <property type="entry name" value="PRX-like1"/>
</dbReference>
<dbReference type="RefSeq" id="WP_137733349.1">
    <property type="nucleotide sequence ID" value="NZ_BJCL01000006.1"/>
</dbReference>
<dbReference type="PROSITE" id="PS51352">
    <property type="entry name" value="THIOREDOXIN_2"/>
    <property type="match status" value="1"/>
</dbReference>
<dbReference type="OrthoDB" id="9781543at2"/>
<feature type="chain" id="PRO_5019839228" evidence="1">
    <location>
        <begin position="25"/>
        <end position="208"/>
    </location>
</feature>
<gene>
    <name evidence="3" type="ORF">AQPW35_26920</name>
</gene>
<evidence type="ECO:0000313" key="4">
    <source>
        <dbReference type="Proteomes" id="UP000301751"/>
    </source>
</evidence>
<dbReference type="Pfam" id="PF00578">
    <property type="entry name" value="AhpC-TSA"/>
    <property type="match status" value="1"/>
</dbReference>
<reference evidence="4" key="1">
    <citation type="submission" date="2019-03" db="EMBL/GenBank/DDBJ databases">
        <title>Aquabacterium pictum sp.nov., the first bacteriochlorophyll a-containing freshwater bacterium in the genus Aquabacterium of the class Betaproteobacteria.</title>
        <authorList>
            <person name="Hirose S."/>
            <person name="Tank M."/>
            <person name="Hara E."/>
            <person name="Tamaki H."/>
            <person name="Takaichi S."/>
            <person name="Haruta S."/>
            <person name="Hanada S."/>
        </authorList>
    </citation>
    <scope>NUCLEOTIDE SEQUENCE [LARGE SCALE GENOMIC DNA]</scope>
    <source>
        <strain evidence="4">W35</strain>
    </source>
</reference>
<accession>A0A480AQA4</accession>
<feature type="domain" description="Thioredoxin" evidence="2">
    <location>
        <begin position="27"/>
        <end position="183"/>
    </location>
</feature>
<dbReference type="PANTHER" id="PTHR43640:SF1">
    <property type="entry name" value="THIOREDOXIN-DEPENDENT PEROXIREDOXIN"/>
    <property type="match status" value="1"/>
</dbReference>
<dbReference type="AlphaFoldDB" id="A0A480AQA4"/>
<comment type="caution">
    <text evidence="3">The sequence shown here is derived from an EMBL/GenBank/DDBJ whole genome shotgun (WGS) entry which is preliminary data.</text>
</comment>
<evidence type="ECO:0000259" key="2">
    <source>
        <dbReference type="PROSITE" id="PS51352"/>
    </source>
</evidence>
<evidence type="ECO:0000313" key="3">
    <source>
        <dbReference type="EMBL" id="GCL63611.1"/>
    </source>
</evidence>
<dbReference type="Gene3D" id="3.40.30.10">
    <property type="entry name" value="Glutaredoxin"/>
    <property type="match status" value="1"/>
</dbReference>
<keyword evidence="1" id="KW-0732">Signal</keyword>
<dbReference type="InterPro" id="IPR036249">
    <property type="entry name" value="Thioredoxin-like_sf"/>
</dbReference>
<proteinExistence type="predicted"/>
<dbReference type="InterPro" id="IPR000866">
    <property type="entry name" value="AhpC/TSA"/>
</dbReference>
<dbReference type="Proteomes" id="UP000301751">
    <property type="component" value="Unassembled WGS sequence"/>
</dbReference>
<dbReference type="GO" id="GO:0016491">
    <property type="term" value="F:oxidoreductase activity"/>
    <property type="evidence" value="ECO:0007669"/>
    <property type="project" value="InterPro"/>
</dbReference>
<dbReference type="EMBL" id="BJCL01000006">
    <property type="protein sequence ID" value="GCL63611.1"/>
    <property type="molecule type" value="Genomic_DNA"/>
</dbReference>
<dbReference type="GO" id="GO:0016209">
    <property type="term" value="F:antioxidant activity"/>
    <property type="evidence" value="ECO:0007669"/>
    <property type="project" value="InterPro"/>
</dbReference>
<evidence type="ECO:0000256" key="1">
    <source>
        <dbReference type="SAM" id="SignalP"/>
    </source>
</evidence>
<dbReference type="CDD" id="cd02969">
    <property type="entry name" value="PRX_like1"/>
    <property type="match status" value="1"/>
</dbReference>
<protein>
    <submittedName>
        <fullName evidence="3">Thioredoxin family protein</fullName>
    </submittedName>
</protein>
<sequence>MRWTRRLTLTTTLAAAALAIPLHAAAVAVGEAAPAFELKDTQGKTVKLSDFKGKHVVLEWTNPGCPFVVKHYGAKNMQALQKDAKAKDVVWLSINSTARGHHDHLAPTALQDKLVKDWGATPTAVLMDEAGTAGKAYAARTTPHMYVIDPAGKLVYAGGIDDKRSANPADIPGAKNFVRAALADSLAGKPVATPSTPPYGCSIKYDAS</sequence>
<organism evidence="3 4">
    <name type="scientific">Pseudaquabacterium pictum</name>
    <dbReference type="NCBI Taxonomy" id="2315236"/>
    <lineage>
        <taxon>Bacteria</taxon>
        <taxon>Pseudomonadati</taxon>
        <taxon>Pseudomonadota</taxon>
        <taxon>Betaproteobacteria</taxon>
        <taxon>Burkholderiales</taxon>
        <taxon>Sphaerotilaceae</taxon>
        <taxon>Pseudaquabacterium</taxon>
    </lineage>
</organism>
<keyword evidence="4" id="KW-1185">Reference proteome</keyword>
<dbReference type="InterPro" id="IPR013766">
    <property type="entry name" value="Thioredoxin_domain"/>
</dbReference>
<feature type="signal peptide" evidence="1">
    <location>
        <begin position="1"/>
        <end position="24"/>
    </location>
</feature>
<name>A0A480AQA4_9BURK</name>